<proteinExistence type="predicted"/>
<organism evidence="2 3">
    <name type="scientific">Malassezia nana</name>
    <dbReference type="NCBI Taxonomy" id="180528"/>
    <lineage>
        <taxon>Eukaryota</taxon>
        <taxon>Fungi</taxon>
        <taxon>Dikarya</taxon>
        <taxon>Basidiomycota</taxon>
        <taxon>Ustilaginomycotina</taxon>
        <taxon>Malasseziomycetes</taxon>
        <taxon>Malasseziales</taxon>
        <taxon>Malasseziaceae</taxon>
        <taxon>Malassezia</taxon>
    </lineage>
</organism>
<feature type="compositionally biased region" description="Low complexity" evidence="1">
    <location>
        <begin position="311"/>
        <end position="322"/>
    </location>
</feature>
<name>A0AAF0EN30_9BASI</name>
<dbReference type="Gene3D" id="2.60.40.10">
    <property type="entry name" value="Immunoglobulins"/>
    <property type="match status" value="1"/>
</dbReference>
<dbReference type="EMBL" id="CP119895">
    <property type="protein sequence ID" value="WFD27453.1"/>
    <property type="molecule type" value="Genomic_DNA"/>
</dbReference>
<dbReference type="SUPFAM" id="SSF49313">
    <property type="entry name" value="Cadherin-like"/>
    <property type="match status" value="1"/>
</dbReference>
<evidence type="ECO:0000313" key="2">
    <source>
        <dbReference type="EMBL" id="WFD27453.1"/>
    </source>
</evidence>
<feature type="compositionally biased region" description="Low complexity" evidence="1">
    <location>
        <begin position="890"/>
        <end position="900"/>
    </location>
</feature>
<protein>
    <submittedName>
        <fullName evidence="2">Uncharacterized protein</fullName>
    </submittedName>
</protein>
<feature type="compositionally biased region" description="Polar residues" evidence="1">
    <location>
        <begin position="866"/>
        <end position="888"/>
    </location>
</feature>
<feature type="region of interest" description="Disordered" evidence="1">
    <location>
        <begin position="1"/>
        <end position="22"/>
    </location>
</feature>
<dbReference type="InterPro" id="IPR015919">
    <property type="entry name" value="Cadherin-like_sf"/>
</dbReference>
<sequence length="900" mass="97599">MELPMGGTNLLPSPNPLETSNKNHGYMDMNAQNPTNGMKMSAPASLAPGMPQSELAMGLGVAPTINMNSNGAPQNAIKSPDPSTHPFLSLDLHQNAHLNLSHTDALASVPHDLTPVESVSMQNTFGGSVLSDPSNALHEIGTIIDELASTAADARVHFHGGQFDKCSEKVESLKKMIKRIGEIGVMSINHASEQHSCSSSNGPGVGSPVSPDHKKQLFSAALFSVAADGHETKKRRIMANQMPELPMKALRGPSLATRARSRSDLSDIPLRLSHLENKWPASTLVSPTFQSNPFDFQMSPACPGQNQPTRSSTFSFSETSNSQPVLSSTPSENVIPVVLEQAQVIPPAVSLPASPPSAVPSAKTMSSLAQITEEHSDVNVLPSSSMALKLALEQPSSDSWHSDRNGQVLSSHNDSIDNSNASFLDSADDGWEGFSTMDRAAGGATELSAELRVLYDKIFHDFLNCLCSNLEAKDERGELIHQTLMPKKMARLDESPDFRPFKFRIQAFTNAFQAELQRQGLGEEDSSMRKVKPYLWTHPYISRFNEDGKKAKSKGNHIWNVEARRLPGGGWEFFTFTPKIAGAASKVAYVGEPWSWNLRIWDPQASSSNIKVVYSANTLPRWLHWEEDENVLTGIPQDPTDSCEVSVTALYVQFGQLHRLEHSFFLKVLPSNVESRSNGEMPSTISDVPPTQQAVEMRASQTAPAPALAMGMSGPQFEMQKHEVVEPSHASDVLSSIPFPFTPPVYMDKAPGPFQFDPSLLHRQQPSTPAPSSAFAGSATRPQTVVFINNTGSHGVATPMPSTTNVHTSPTAPMPVAVSSESAVSSVPHVMQGAEPSSMIQMWNEIERRQQEQASSLMLLMPQRPQAFSLNEHPGQSTPMSNMPSDISASLPSLNPNPSN</sequence>
<gene>
    <name evidence="2" type="ORF">MNAN1_002450</name>
</gene>
<evidence type="ECO:0000313" key="3">
    <source>
        <dbReference type="Proteomes" id="UP001213623"/>
    </source>
</evidence>
<reference evidence="2" key="1">
    <citation type="submission" date="2023-03" db="EMBL/GenBank/DDBJ databases">
        <title>Mating type loci evolution in Malassezia.</title>
        <authorList>
            <person name="Coelho M.A."/>
        </authorList>
    </citation>
    <scope>NUCLEOTIDE SEQUENCE</scope>
    <source>
        <strain evidence="2">CBS 9557</strain>
    </source>
</reference>
<dbReference type="GO" id="GO:0016020">
    <property type="term" value="C:membrane"/>
    <property type="evidence" value="ECO:0007669"/>
    <property type="project" value="InterPro"/>
</dbReference>
<keyword evidence="3" id="KW-1185">Reference proteome</keyword>
<accession>A0AAF0EN30</accession>
<dbReference type="GO" id="GO:0005509">
    <property type="term" value="F:calcium ion binding"/>
    <property type="evidence" value="ECO:0007669"/>
    <property type="project" value="InterPro"/>
</dbReference>
<evidence type="ECO:0000256" key="1">
    <source>
        <dbReference type="SAM" id="MobiDB-lite"/>
    </source>
</evidence>
<feature type="region of interest" description="Disordered" evidence="1">
    <location>
        <begin position="298"/>
        <end position="329"/>
    </location>
</feature>
<dbReference type="AlphaFoldDB" id="A0AAF0EN30"/>
<dbReference type="Proteomes" id="UP001213623">
    <property type="component" value="Chromosome 4"/>
</dbReference>
<feature type="compositionally biased region" description="Polar residues" evidence="1">
    <location>
        <begin position="10"/>
        <end position="22"/>
    </location>
</feature>
<feature type="region of interest" description="Disordered" evidence="1">
    <location>
        <begin position="865"/>
        <end position="900"/>
    </location>
</feature>
<feature type="region of interest" description="Disordered" evidence="1">
    <location>
        <begin position="396"/>
        <end position="415"/>
    </location>
</feature>
<dbReference type="InterPro" id="IPR013783">
    <property type="entry name" value="Ig-like_fold"/>
</dbReference>